<dbReference type="InterPro" id="IPR010982">
    <property type="entry name" value="Lambda_DNA-bd_dom_sf"/>
</dbReference>
<proteinExistence type="predicted"/>
<dbReference type="Pfam" id="PF01381">
    <property type="entry name" value="HTH_3"/>
    <property type="match status" value="1"/>
</dbReference>
<accession>A0ABW0ET05</accession>
<feature type="domain" description="HTH cro/C1-type" evidence="1">
    <location>
        <begin position="7"/>
        <end position="61"/>
    </location>
</feature>
<dbReference type="PANTHER" id="PTHR35010">
    <property type="entry name" value="BLL4672 PROTEIN-RELATED"/>
    <property type="match status" value="1"/>
</dbReference>
<comment type="caution">
    <text evidence="2">The sequence shown here is derived from an EMBL/GenBank/DDBJ whole genome shotgun (WGS) entry which is preliminary data.</text>
</comment>
<dbReference type="PROSITE" id="PS50943">
    <property type="entry name" value="HTH_CROC1"/>
    <property type="match status" value="1"/>
</dbReference>
<evidence type="ECO:0000259" key="1">
    <source>
        <dbReference type="PROSITE" id="PS50943"/>
    </source>
</evidence>
<dbReference type="CDD" id="cd00093">
    <property type="entry name" value="HTH_XRE"/>
    <property type="match status" value="1"/>
</dbReference>
<gene>
    <name evidence="2" type="ORF">ACFPM7_26185</name>
</gene>
<dbReference type="Proteomes" id="UP001596157">
    <property type="component" value="Unassembled WGS sequence"/>
</dbReference>
<protein>
    <submittedName>
        <fullName evidence="2">Helix-turn-helix domain-containing protein</fullName>
    </submittedName>
</protein>
<sequence length="255" mass="28308">MTVGPMLRQWRQRRRISQLDLALAIDSSARHLSFVETGRSKPSQAMLLKLAEHLDVPVRQRNTLLVAAGYAPVYSELSLDSAEMVPLRSSLETLLAAYDPFPALVFDGGYQMVAVNTGVHRVMLAGVDPTLSTNLMRAVLHPDGLAPRVVHFPAWRLYMLNRMQRQLAAWPDSPLHELYEEVLTYEIVRGALGGNCPLPDPGLVAQPFQVECDGTILSFVTTASTFNTPLDVTVSELAIETFLPADEHTSRFLRE</sequence>
<dbReference type="SUPFAM" id="SSF47413">
    <property type="entry name" value="lambda repressor-like DNA-binding domains"/>
    <property type="match status" value="1"/>
</dbReference>
<dbReference type="Gene3D" id="1.10.260.40">
    <property type="entry name" value="lambda repressor-like DNA-binding domains"/>
    <property type="match status" value="1"/>
</dbReference>
<dbReference type="Pfam" id="PF17765">
    <property type="entry name" value="MLTR_LBD"/>
    <property type="match status" value="1"/>
</dbReference>
<dbReference type="PANTHER" id="PTHR35010:SF4">
    <property type="entry name" value="BLL5781 PROTEIN"/>
    <property type="match status" value="1"/>
</dbReference>
<keyword evidence="3" id="KW-1185">Reference proteome</keyword>
<dbReference type="Gene3D" id="3.30.450.180">
    <property type="match status" value="1"/>
</dbReference>
<name>A0ABW0ET05_9PSEU</name>
<reference evidence="3" key="1">
    <citation type="journal article" date="2019" name="Int. J. Syst. Evol. Microbiol.">
        <title>The Global Catalogue of Microorganisms (GCM) 10K type strain sequencing project: providing services to taxonomists for standard genome sequencing and annotation.</title>
        <authorList>
            <consortium name="The Broad Institute Genomics Platform"/>
            <consortium name="The Broad Institute Genome Sequencing Center for Infectious Disease"/>
            <person name="Wu L."/>
            <person name="Ma J."/>
        </authorList>
    </citation>
    <scope>NUCLEOTIDE SEQUENCE [LARGE SCALE GENOMIC DNA]</scope>
    <source>
        <strain evidence="3">CCUG 59778</strain>
    </source>
</reference>
<dbReference type="EMBL" id="JBHSKF010000017">
    <property type="protein sequence ID" value="MFC5290558.1"/>
    <property type="molecule type" value="Genomic_DNA"/>
</dbReference>
<dbReference type="InterPro" id="IPR001387">
    <property type="entry name" value="Cro/C1-type_HTH"/>
</dbReference>
<evidence type="ECO:0000313" key="3">
    <source>
        <dbReference type="Proteomes" id="UP001596157"/>
    </source>
</evidence>
<evidence type="ECO:0000313" key="2">
    <source>
        <dbReference type="EMBL" id="MFC5290558.1"/>
    </source>
</evidence>
<dbReference type="InterPro" id="IPR041413">
    <property type="entry name" value="MLTR_LBD"/>
</dbReference>
<organism evidence="2 3">
    <name type="scientific">Actinokineospora guangxiensis</name>
    <dbReference type="NCBI Taxonomy" id="1490288"/>
    <lineage>
        <taxon>Bacteria</taxon>
        <taxon>Bacillati</taxon>
        <taxon>Actinomycetota</taxon>
        <taxon>Actinomycetes</taxon>
        <taxon>Pseudonocardiales</taxon>
        <taxon>Pseudonocardiaceae</taxon>
        <taxon>Actinokineospora</taxon>
    </lineage>
</organism>
<dbReference type="SMART" id="SM00530">
    <property type="entry name" value="HTH_XRE"/>
    <property type="match status" value="1"/>
</dbReference>